<dbReference type="Pfam" id="PF00512">
    <property type="entry name" value="HisKA"/>
    <property type="match status" value="1"/>
</dbReference>
<accession>A0A1H9PD06</accession>
<dbReference type="SMART" id="SM00448">
    <property type="entry name" value="REC"/>
    <property type="match status" value="1"/>
</dbReference>
<evidence type="ECO:0000256" key="3">
    <source>
        <dbReference type="ARBA" id="ARBA00012438"/>
    </source>
</evidence>
<dbReference type="InterPro" id="IPR036890">
    <property type="entry name" value="HATPase_C_sf"/>
</dbReference>
<organism evidence="20 21">
    <name type="scientific">Pseudomonas soli</name>
    <dbReference type="NCBI Taxonomy" id="1306993"/>
    <lineage>
        <taxon>Bacteria</taxon>
        <taxon>Pseudomonadati</taxon>
        <taxon>Pseudomonadota</taxon>
        <taxon>Gammaproteobacteria</taxon>
        <taxon>Pseudomonadales</taxon>
        <taxon>Pseudomonadaceae</taxon>
        <taxon>Pseudomonas</taxon>
    </lineage>
</organism>
<feature type="transmembrane region" description="Helical" evidence="16">
    <location>
        <begin position="529"/>
        <end position="549"/>
    </location>
</feature>
<dbReference type="Pfam" id="PF01627">
    <property type="entry name" value="Hpt"/>
    <property type="match status" value="1"/>
</dbReference>
<keyword evidence="11 16" id="KW-1133">Transmembrane helix</keyword>
<feature type="domain" description="Histidine kinase" evidence="17">
    <location>
        <begin position="577"/>
        <end position="798"/>
    </location>
</feature>
<dbReference type="FunFam" id="3.30.565.10:FF:000010">
    <property type="entry name" value="Sensor histidine kinase RcsC"/>
    <property type="match status" value="1"/>
</dbReference>
<dbReference type="Proteomes" id="UP000199221">
    <property type="component" value="Unassembled WGS sequence"/>
</dbReference>
<dbReference type="Pfam" id="PF00072">
    <property type="entry name" value="Response_reg"/>
    <property type="match status" value="1"/>
</dbReference>
<keyword evidence="6 15" id="KW-0597">Phosphoprotein</keyword>
<dbReference type="GO" id="GO:0000155">
    <property type="term" value="F:phosphorelay sensor kinase activity"/>
    <property type="evidence" value="ECO:0007669"/>
    <property type="project" value="InterPro"/>
</dbReference>
<dbReference type="Pfam" id="PF02518">
    <property type="entry name" value="HATPase_c"/>
    <property type="match status" value="1"/>
</dbReference>
<feature type="domain" description="Response regulatory" evidence="18">
    <location>
        <begin position="822"/>
        <end position="941"/>
    </location>
</feature>
<evidence type="ECO:0000256" key="14">
    <source>
        <dbReference type="PROSITE-ProRule" id="PRU00110"/>
    </source>
</evidence>
<evidence type="ECO:0000256" key="11">
    <source>
        <dbReference type="ARBA" id="ARBA00022989"/>
    </source>
</evidence>
<dbReference type="GO" id="GO:0005886">
    <property type="term" value="C:plasma membrane"/>
    <property type="evidence" value="ECO:0007669"/>
    <property type="project" value="UniProtKB-SubCell"/>
</dbReference>
<keyword evidence="5" id="KW-0997">Cell inner membrane</keyword>
<dbReference type="InterPro" id="IPR008207">
    <property type="entry name" value="Sig_transdc_His_kin_Hpt_dom"/>
</dbReference>
<dbReference type="PROSITE" id="PS50894">
    <property type="entry name" value="HPT"/>
    <property type="match status" value="1"/>
</dbReference>
<dbReference type="InterPro" id="IPR036641">
    <property type="entry name" value="HPT_dom_sf"/>
</dbReference>
<dbReference type="CDD" id="cd17546">
    <property type="entry name" value="REC_hyHK_CKI1_RcsC-like"/>
    <property type="match status" value="1"/>
</dbReference>
<evidence type="ECO:0000256" key="2">
    <source>
        <dbReference type="ARBA" id="ARBA00004429"/>
    </source>
</evidence>
<comment type="subcellular location">
    <subcellularLocation>
        <location evidence="2">Cell inner membrane</location>
        <topology evidence="2">Multi-pass membrane protein</topology>
    </subcellularLocation>
</comment>
<dbReference type="InterPro" id="IPR003594">
    <property type="entry name" value="HATPase_dom"/>
</dbReference>
<keyword evidence="10" id="KW-0067">ATP-binding</keyword>
<dbReference type="Gene3D" id="1.10.287.130">
    <property type="match status" value="1"/>
</dbReference>
<dbReference type="InterPro" id="IPR005467">
    <property type="entry name" value="His_kinase_dom"/>
</dbReference>
<evidence type="ECO:0000313" key="21">
    <source>
        <dbReference type="Proteomes" id="UP000199221"/>
    </source>
</evidence>
<sequence length="1066" mass="116279">MFLRALLIGILGGLSYLPTCGAVQLHARPAPQTPPPALDNEELRWLWEHRELRLGVIARDNPPFDMLTTGQAYEGITADYVGLLASQLRLEVQLQVFASFAEAAAALRQGSIDLLGSVSPQQALEAGLHLSAPYAQDRPLLVAPQQHARERVSRGASFRLALVDGYRPREQVQALYPLAEIQLHPSPFSALAALALGDADLYLGSTLGSRYLLGRNQWNGAEEIGHAALARQAVGFAMARDNKALIGLVDRVLDGLGDQHADIHERWHARPAAVHRSPGIPLSDAERHWLAENPRIKVLVNEQAMPLSYRDGKGQLQGLSLDLLQLLGRRTGLEFQVEAGGTTAQMVEQVRMGKAQLIAGLPYSPARGERLGFSRGYLSSAYVLVMQGHADRPAELAQLNGRRLALEEGSLAQVLLAQAYPRVVQSPVSGALEAVHAVAAGRVAAAVLPLDQARLLVARWYPGRLRISSLALPAAHFAFASSPGTVHLQSILDKAMLDLAPREIDALVRRWRSPLIVAASAWQRYRPHLLLGFLGAFVALVVALLWIRYLRRLQVQLRRAKQGAEAASHAKTHFLAAMSHEIRTPLHALLGMLELAQRKASQGVLDHLAIEVAADAARGLQELIGDILDVTRIEAGELQLTPAVACLRQQVSQVIQWFDHQARDKGLRLDLTVEGEVDRPVLLDPVRFRQVLANLLSNAIKFTPQGRVQVSVCAQSRSDRLVVRLIVEDTGIGIAKAELAELGQPFRQASNQSQSPRCSTGLGLGICRSLCQMMGGDLQLNSELGRGTQAQIHLELPIPPLDPSATVVERCGDAPSDAVPLRVLVVDDYPANRLLLAQQLDYLGHQARVAEDGAQALRLWLNEHFDVVISDCRMPRLDGYGLAKAIRLHERRKGRTACRLVGLTASALADERRRCRAAGMDDCLFKPLGLQALIGALGGSVAQQGKRLGAQCADKAVFDFEHLRQLADNDQGALEAVLADLRRSNRDDLTRLADSAEDPMALAVLAHRVKGGARILRAVDLINACERLEGSCAREPLDLERLRRDAQALHAVMQDLERYLASFTQG</sequence>
<feature type="modified residue" description="Phosphohistidine" evidence="14">
    <location>
        <position position="1007"/>
    </location>
</feature>
<keyword evidence="12" id="KW-0902">Two-component regulatory system</keyword>
<keyword evidence="4" id="KW-1003">Cell membrane</keyword>
<dbReference type="Pfam" id="PF00497">
    <property type="entry name" value="SBP_bac_3"/>
    <property type="match status" value="2"/>
</dbReference>
<dbReference type="PROSITE" id="PS50110">
    <property type="entry name" value="RESPONSE_REGULATORY"/>
    <property type="match status" value="1"/>
</dbReference>
<evidence type="ECO:0000259" key="17">
    <source>
        <dbReference type="PROSITE" id="PS50109"/>
    </source>
</evidence>
<evidence type="ECO:0000256" key="7">
    <source>
        <dbReference type="ARBA" id="ARBA00022679"/>
    </source>
</evidence>
<keyword evidence="9 20" id="KW-0418">Kinase</keyword>
<evidence type="ECO:0000313" key="20">
    <source>
        <dbReference type="EMBL" id="SER46106.1"/>
    </source>
</evidence>
<dbReference type="CDD" id="cd16922">
    <property type="entry name" value="HATPase_EvgS-ArcB-TorS-like"/>
    <property type="match status" value="1"/>
</dbReference>
<evidence type="ECO:0000256" key="12">
    <source>
        <dbReference type="ARBA" id="ARBA00023012"/>
    </source>
</evidence>
<keyword evidence="7" id="KW-0808">Transferase</keyword>
<dbReference type="AlphaFoldDB" id="A0A1H9PD06"/>
<keyword evidence="13 16" id="KW-0472">Membrane</keyword>
<evidence type="ECO:0000256" key="15">
    <source>
        <dbReference type="PROSITE-ProRule" id="PRU00169"/>
    </source>
</evidence>
<dbReference type="Gene3D" id="3.40.50.2300">
    <property type="match status" value="1"/>
</dbReference>
<dbReference type="InterPro" id="IPR001638">
    <property type="entry name" value="Solute-binding_3/MltF_N"/>
</dbReference>
<dbReference type="CDD" id="cd00082">
    <property type="entry name" value="HisKA"/>
    <property type="match status" value="1"/>
</dbReference>
<keyword evidence="10" id="KW-0547">Nucleotide-binding</keyword>
<evidence type="ECO:0000256" key="8">
    <source>
        <dbReference type="ARBA" id="ARBA00022692"/>
    </source>
</evidence>
<reference evidence="20 21" key="1">
    <citation type="submission" date="2016-10" db="EMBL/GenBank/DDBJ databases">
        <authorList>
            <person name="de Groot N.N."/>
        </authorList>
    </citation>
    <scope>NUCLEOTIDE SEQUENCE [LARGE SCALE GENOMIC DNA]</scope>
    <source>
        <strain evidence="20 21">LMG 27941</strain>
    </source>
</reference>
<dbReference type="InterPro" id="IPR001789">
    <property type="entry name" value="Sig_transdc_resp-reg_receiver"/>
</dbReference>
<dbReference type="InterPro" id="IPR011006">
    <property type="entry name" value="CheY-like_superfamily"/>
</dbReference>
<evidence type="ECO:0000256" key="4">
    <source>
        <dbReference type="ARBA" id="ARBA00022475"/>
    </source>
</evidence>
<gene>
    <name evidence="20" type="ORF">SAMN05216230_108116</name>
</gene>
<feature type="domain" description="HPt" evidence="19">
    <location>
        <begin position="967"/>
        <end position="1063"/>
    </location>
</feature>
<dbReference type="SMART" id="SM00062">
    <property type="entry name" value="PBPb"/>
    <property type="match status" value="2"/>
</dbReference>
<dbReference type="InterPro" id="IPR036097">
    <property type="entry name" value="HisK_dim/P_sf"/>
</dbReference>
<dbReference type="PROSITE" id="PS50109">
    <property type="entry name" value="HIS_KIN"/>
    <property type="match status" value="1"/>
</dbReference>
<dbReference type="InterPro" id="IPR003661">
    <property type="entry name" value="HisK_dim/P_dom"/>
</dbReference>
<evidence type="ECO:0000256" key="1">
    <source>
        <dbReference type="ARBA" id="ARBA00000085"/>
    </source>
</evidence>
<dbReference type="Gene3D" id="3.40.190.10">
    <property type="entry name" value="Periplasmic binding protein-like II"/>
    <property type="match status" value="4"/>
</dbReference>
<evidence type="ECO:0000256" key="10">
    <source>
        <dbReference type="ARBA" id="ARBA00022840"/>
    </source>
</evidence>
<evidence type="ECO:0000259" key="18">
    <source>
        <dbReference type="PROSITE" id="PS50110"/>
    </source>
</evidence>
<dbReference type="SUPFAM" id="SSF55874">
    <property type="entry name" value="ATPase domain of HSP90 chaperone/DNA topoisomerase II/histidine kinase"/>
    <property type="match status" value="1"/>
</dbReference>
<dbReference type="Gene3D" id="3.30.565.10">
    <property type="entry name" value="Histidine kinase-like ATPase, C-terminal domain"/>
    <property type="match status" value="1"/>
</dbReference>
<comment type="catalytic activity">
    <reaction evidence="1">
        <text>ATP + protein L-histidine = ADP + protein N-phospho-L-histidine.</text>
        <dbReference type="EC" id="2.7.13.3"/>
    </reaction>
</comment>
<dbReference type="PRINTS" id="PR00344">
    <property type="entry name" value="BCTRLSENSOR"/>
</dbReference>
<dbReference type="SUPFAM" id="SSF53850">
    <property type="entry name" value="Periplasmic binding protein-like II"/>
    <property type="match status" value="2"/>
</dbReference>
<name>A0A1H9PD06_9PSED</name>
<feature type="modified residue" description="4-aspartylphosphate" evidence="15">
    <location>
        <position position="871"/>
    </location>
</feature>
<dbReference type="InterPro" id="IPR004358">
    <property type="entry name" value="Sig_transdc_His_kin-like_C"/>
</dbReference>
<dbReference type="Gene3D" id="1.20.120.160">
    <property type="entry name" value="HPT domain"/>
    <property type="match status" value="1"/>
</dbReference>
<evidence type="ECO:0000256" key="6">
    <source>
        <dbReference type="ARBA" id="ARBA00022553"/>
    </source>
</evidence>
<evidence type="ECO:0000259" key="19">
    <source>
        <dbReference type="PROSITE" id="PS50894"/>
    </source>
</evidence>
<evidence type="ECO:0000256" key="16">
    <source>
        <dbReference type="SAM" id="Phobius"/>
    </source>
</evidence>
<evidence type="ECO:0000256" key="9">
    <source>
        <dbReference type="ARBA" id="ARBA00022777"/>
    </source>
</evidence>
<dbReference type="PANTHER" id="PTHR43047">
    <property type="entry name" value="TWO-COMPONENT HISTIDINE PROTEIN KINASE"/>
    <property type="match status" value="1"/>
</dbReference>
<dbReference type="PANTHER" id="PTHR43047:SF72">
    <property type="entry name" value="OSMOSENSING HISTIDINE PROTEIN KINASE SLN1"/>
    <property type="match status" value="1"/>
</dbReference>
<protein>
    <recommendedName>
        <fullName evidence="3">histidine kinase</fullName>
        <ecNumber evidence="3">2.7.13.3</ecNumber>
    </recommendedName>
</protein>
<dbReference type="EC" id="2.7.13.3" evidence="3"/>
<dbReference type="SUPFAM" id="SSF47384">
    <property type="entry name" value="Homodimeric domain of signal transducing histidine kinase"/>
    <property type="match status" value="1"/>
</dbReference>
<dbReference type="SUPFAM" id="SSF47226">
    <property type="entry name" value="Histidine-containing phosphotransfer domain, HPT domain"/>
    <property type="match status" value="1"/>
</dbReference>
<evidence type="ECO:0000256" key="5">
    <source>
        <dbReference type="ARBA" id="ARBA00022519"/>
    </source>
</evidence>
<dbReference type="SUPFAM" id="SSF52172">
    <property type="entry name" value="CheY-like"/>
    <property type="match status" value="1"/>
</dbReference>
<keyword evidence="8 16" id="KW-0812">Transmembrane</keyword>
<dbReference type="SMART" id="SM00387">
    <property type="entry name" value="HATPase_c"/>
    <property type="match status" value="1"/>
</dbReference>
<evidence type="ECO:0000256" key="13">
    <source>
        <dbReference type="ARBA" id="ARBA00023136"/>
    </source>
</evidence>
<dbReference type="SMART" id="SM00388">
    <property type="entry name" value="HisKA"/>
    <property type="match status" value="1"/>
</dbReference>
<dbReference type="EMBL" id="FOEQ01000008">
    <property type="protein sequence ID" value="SER46106.1"/>
    <property type="molecule type" value="Genomic_DNA"/>
</dbReference>
<proteinExistence type="predicted"/>
<dbReference type="GO" id="GO:0009927">
    <property type="term" value="F:histidine phosphotransfer kinase activity"/>
    <property type="evidence" value="ECO:0007669"/>
    <property type="project" value="TreeGrafter"/>
</dbReference>